<feature type="transmembrane region" description="Helical" evidence="1">
    <location>
        <begin position="144"/>
        <end position="167"/>
    </location>
</feature>
<keyword evidence="1" id="KW-0472">Membrane</keyword>
<proteinExistence type="predicted"/>
<dbReference type="PANTHER" id="PTHR12242">
    <property type="entry name" value="OS02G0130600 PROTEIN-RELATED"/>
    <property type="match status" value="1"/>
</dbReference>
<dbReference type="OMA" id="HFYTYSF"/>
<evidence type="ECO:0000313" key="3">
    <source>
        <dbReference type="Proteomes" id="UP000184499"/>
    </source>
</evidence>
<keyword evidence="3" id="KW-1185">Reference proteome</keyword>
<feature type="transmembrane region" description="Helical" evidence="1">
    <location>
        <begin position="78"/>
        <end position="99"/>
    </location>
</feature>
<keyword evidence="1" id="KW-0812">Transmembrane</keyword>
<evidence type="ECO:0008006" key="4">
    <source>
        <dbReference type="Google" id="ProtNLM"/>
    </source>
</evidence>
<dbReference type="OrthoDB" id="419711at2759"/>
<feature type="transmembrane region" description="Helical" evidence="1">
    <location>
        <begin position="220"/>
        <end position="247"/>
    </location>
</feature>
<dbReference type="RefSeq" id="XP_067482184.1">
    <property type="nucleotide sequence ID" value="XM_067620647.1"/>
</dbReference>
<evidence type="ECO:0000256" key="1">
    <source>
        <dbReference type="SAM" id="Phobius"/>
    </source>
</evidence>
<dbReference type="AlphaFoldDB" id="A0A1L9UTN7"/>
<gene>
    <name evidence="2" type="ORF">ASPBRDRAFT_193624</name>
</gene>
<protein>
    <recommendedName>
        <fullName evidence="4">FAR-17a/AIG1-like protein</fullName>
    </recommendedName>
</protein>
<keyword evidence="1" id="KW-1133">Transmembrane helix</keyword>
<dbReference type="STRING" id="767769.A0A1L9UTN7"/>
<feature type="transmembrane region" description="Helical" evidence="1">
    <location>
        <begin position="119"/>
        <end position="138"/>
    </location>
</feature>
<organism evidence="2 3">
    <name type="scientific">Aspergillus brasiliensis (strain CBS 101740 / IMI 381727 / IBT 21946)</name>
    <dbReference type="NCBI Taxonomy" id="767769"/>
    <lineage>
        <taxon>Eukaryota</taxon>
        <taxon>Fungi</taxon>
        <taxon>Dikarya</taxon>
        <taxon>Ascomycota</taxon>
        <taxon>Pezizomycotina</taxon>
        <taxon>Eurotiomycetes</taxon>
        <taxon>Eurotiomycetidae</taxon>
        <taxon>Eurotiales</taxon>
        <taxon>Aspergillaceae</taxon>
        <taxon>Aspergillus</taxon>
        <taxon>Aspergillus subgen. Circumdati</taxon>
    </lineage>
</organism>
<feature type="transmembrane region" description="Helical" evidence="1">
    <location>
        <begin position="179"/>
        <end position="200"/>
    </location>
</feature>
<feature type="transmembrane region" description="Helical" evidence="1">
    <location>
        <begin position="38"/>
        <end position="58"/>
    </location>
</feature>
<sequence>MLNRLRNRSLYDLLHVDPSVDRAHVYETSWLLPPLPYAILRGTISLYIFTSIFFIWGWSGTHGDRAEIGESFSYFTWLTYWGLGFYMLFASIHTACYALKGHSVLFDRWPRALRALHGLFYATVTTYPFLVTVVFWGILYSGPWYTVTFSGWQNISQHGLNSLYALLEIVLPTTAPHPFLSFPVLVFILLLYVSLAYLTYHTEGFYTYSFLDPGPHGEKSAHVTGYCFAILAIILVFFLFSWCAIWLRRRVTGGKVKRSVYDRDYAGAGVGGSLEAEGGGGEDVGVEIMGEK</sequence>
<name>A0A1L9UTN7_ASPBC</name>
<accession>A0A1L9UTN7</accession>
<evidence type="ECO:0000313" key="2">
    <source>
        <dbReference type="EMBL" id="OJJ74936.1"/>
    </source>
</evidence>
<dbReference type="VEuPathDB" id="FungiDB:ASPBRDRAFT_193624"/>
<dbReference type="Proteomes" id="UP000184499">
    <property type="component" value="Unassembled WGS sequence"/>
</dbReference>
<dbReference type="EMBL" id="KV878681">
    <property type="protein sequence ID" value="OJJ74936.1"/>
    <property type="molecule type" value="Genomic_DNA"/>
</dbReference>
<dbReference type="GO" id="GO:0016020">
    <property type="term" value="C:membrane"/>
    <property type="evidence" value="ECO:0007669"/>
    <property type="project" value="TreeGrafter"/>
</dbReference>
<dbReference type="PANTHER" id="PTHR12242:SF1">
    <property type="entry name" value="MYND-TYPE DOMAIN-CONTAINING PROTEIN"/>
    <property type="match status" value="1"/>
</dbReference>
<reference evidence="3" key="1">
    <citation type="journal article" date="2017" name="Genome Biol.">
        <title>Comparative genomics reveals high biological diversity and specific adaptations in the industrially and medically important fungal genus Aspergillus.</title>
        <authorList>
            <person name="de Vries R.P."/>
            <person name="Riley R."/>
            <person name="Wiebenga A."/>
            <person name="Aguilar-Osorio G."/>
            <person name="Amillis S."/>
            <person name="Uchima C.A."/>
            <person name="Anderluh G."/>
            <person name="Asadollahi M."/>
            <person name="Askin M."/>
            <person name="Barry K."/>
            <person name="Battaglia E."/>
            <person name="Bayram O."/>
            <person name="Benocci T."/>
            <person name="Braus-Stromeyer S.A."/>
            <person name="Caldana C."/>
            <person name="Canovas D."/>
            <person name="Cerqueira G.C."/>
            <person name="Chen F."/>
            <person name="Chen W."/>
            <person name="Choi C."/>
            <person name="Clum A."/>
            <person name="Dos Santos R.A."/>
            <person name="Damasio A.R."/>
            <person name="Diallinas G."/>
            <person name="Emri T."/>
            <person name="Fekete E."/>
            <person name="Flipphi M."/>
            <person name="Freyberg S."/>
            <person name="Gallo A."/>
            <person name="Gournas C."/>
            <person name="Habgood R."/>
            <person name="Hainaut M."/>
            <person name="Harispe M.L."/>
            <person name="Henrissat B."/>
            <person name="Hilden K.S."/>
            <person name="Hope R."/>
            <person name="Hossain A."/>
            <person name="Karabika E."/>
            <person name="Karaffa L."/>
            <person name="Karanyi Z."/>
            <person name="Krasevec N."/>
            <person name="Kuo A."/>
            <person name="Kusch H."/>
            <person name="LaButti K."/>
            <person name="Lagendijk E.L."/>
            <person name="Lapidus A."/>
            <person name="Levasseur A."/>
            <person name="Lindquist E."/>
            <person name="Lipzen A."/>
            <person name="Logrieco A.F."/>
            <person name="MacCabe A."/>
            <person name="Maekelae M.R."/>
            <person name="Malavazi I."/>
            <person name="Melin P."/>
            <person name="Meyer V."/>
            <person name="Mielnichuk N."/>
            <person name="Miskei M."/>
            <person name="Molnar A.P."/>
            <person name="Mule G."/>
            <person name="Ngan C.Y."/>
            <person name="Orejas M."/>
            <person name="Orosz E."/>
            <person name="Ouedraogo J.P."/>
            <person name="Overkamp K.M."/>
            <person name="Park H.-S."/>
            <person name="Perrone G."/>
            <person name="Piumi F."/>
            <person name="Punt P.J."/>
            <person name="Ram A.F."/>
            <person name="Ramon A."/>
            <person name="Rauscher S."/>
            <person name="Record E."/>
            <person name="Riano-Pachon D.M."/>
            <person name="Robert V."/>
            <person name="Roehrig J."/>
            <person name="Ruller R."/>
            <person name="Salamov A."/>
            <person name="Salih N.S."/>
            <person name="Samson R.A."/>
            <person name="Sandor E."/>
            <person name="Sanguinetti M."/>
            <person name="Schuetze T."/>
            <person name="Sepcic K."/>
            <person name="Shelest E."/>
            <person name="Sherlock G."/>
            <person name="Sophianopoulou V."/>
            <person name="Squina F.M."/>
            <person name="Sun H."/>
            <person name="Susca A."/>
            <person name="Todd R.B."/>
            <person name="Tsang A."/>
            <person name="Unkles S.E."/>
            <person name="van de Wiele N."/>
            <person name="van Rossen-Uffink D."/>
            <person name="Oliveira J.V."/>
            <person name="Vesth T.C."/>
            <person name="Visser J."/>
            <person name="Yu J.-H."/>
            <person name="Zhou M."/>
            <person name="Andersen M.R."/>
            <person name="Archer D.B."/>
            <person name="Baker S.E."/>
            <person name="Benoit I."/>
            <person name="Brakhage A.A."/>
            <person name="Braus G.H."/>
            <person name="Fischer R."/>
            <person name="Frisvad J.C."/>
            <person name="Goldman G.H."/>
            <person name="Houbraken J."/>
            <person name="Oakley B."/>
            <person name="Pocsi I."/>
            <person name="Scazzocchio C."/>
            <person name="Seiboth B."/>
            <person name="vanKuyk P.A."/>
            <person name="Wortman J."/>
            <person name="Dyer P.S."/>
            <person name="Grigoriev I.V."/>
        </authorList>
    </citation>
    <scope>NUCLEOTIDE SEQUENCE [LARGE SCALE GENOMIC DNA]</scope>
    <source>
        <strain evidence="3">CBS 101740 / IMI 381727 / IBT 21946</strain>
    </source>
</reference>
<dbReference type="GeneID" id="93573135"/>